<sequence>MLRSQSMDPAPHGTPIDVADESRLPVPPAPGTLWRIGRSGEVQRVVAVTDGWVRLSSLHSGTQSNMRLEEFDRGCVFVGRLLPDAGR</sequence>
<accession>A0A553K4P8</accession>
<dbReference type="EMBL" id="VKKG01000001">
    <property type="protein sequence ID" value="TRY19661.1"/>
    <property type="molecule type" value="Genomic_DNA"/>
</dbReference>
<organism evidence="2 3">
    <name type="scientific">Tessaracoccus rhinocerotis</name>
    <dbReference type="NCBI Taxonomy" id="1689449"/>
    <lineage>
        <taxon>Bacteria</taxon>
        <taxon>Bacillati</taxon>
        <taxon>Actinomycetota</taxon>
        <taxon>Actinomycetes</taxon>
        <taxon>Propionibacteriales</taxon>
        <taxon>Propionibacteriaceae</taxon>
        <taxon>Tessaracoccus</taxon>
    </lineage>
</organism>
<dbReference type="AlphaFoldDB" id="A0A553K4P8"/>
<dbReference type="OrthoDB" id="7316663at2"/>
<evidence type="ECO:0000313" key="3">
    <source>
        <dbReference type="Proteomes" id="UP000317638"/>
    </source>
</evidence>
<dbReference type="Proteomes" id="UP000317638">
    <property type="component" value="Unassembled WGS sequence"/>
</dbReference>
<protein>
    <submittedName>
        <fullName evidence="2">Uncharacterized protein</fullName>
    </submittedName>
</protein>
<evidence type="ECO:0000256" key="1">
    <source>
        <dbReference type="SAM" id="MobiDB-lite"/>
    </source>
</evidence>
<dbReference type="RefSeq" id="WP_143936748.1">
    <property type="nucleotide sequence ID" value="NZ_VKKG01000001.1"/>
</dbReference>
<name>A0A553K4P8_9ACTN</name>
<reference evidence="2 3" key="1">
    <citation type="submission" date="2019-07" db="EMBL/GenBank/DDBJ databases">
        <authorList>
            <person name="Zhou L.-Y."/>
        </authorList>
    </citation>
    <scope>NUCLEOTIDE SEQUENCE [LARGE SCALE GENOMIC DNA]</scope>
    <source>
        <strain evidence="2 3">YIM 101269</strain>
    </source>
</reference>
<comment type="caution">
    <text evidence="2">The sequence shown here is derived from an EMBL/GenBank/DDBJ whole genome shotgun (WGS) entry which is preliminary data.</text>
</comment>
<gene>
    <name evidence="2" type="ORF">FOJ82_01885</name>
</gene>
<evidence type="ECO:0000313" key="2">
    <source>
        <dbReference type="EMBL" id="TRY19661.1"/>
    </source>
</evidence>
<feature type="region of interest" description="Disordered" evidence="1">
    <location>
        <begin position="1"/>
        <end position="24"/>
    </location>
</feature>
<proteinExistence type="predicted"/>
<keyword evidence="3" id="KW-1185">Reference proteome</keyword>